<feature type="coiled-coil region" evidence="6">
    <location>
        <begin position="141"/>
        <end position="168"/>
    </location>
</feature>
<gene>
    <name evidence="8" type="primary">TIC20-3</name>
</gene>
<dbReference type="PANTHER" id="PTHR33510">
    <property type="entry name" value="PROTEIN TIC 20-II, CHLOROPLASTIC"/>
    <property type="match status" value="1"/>
</dbReference>
<proteinExistence type="evidence at transcript level"/>
<dbReference type="Pfam" id="PF16166">
    <property type="entry name" value="TIC20"/>
    <property type="match status" value="1"/>
</dbReference>
<comment type="similarity">
    <text evidence="2">Belongs to the Tic20 family.</text>
</comment>
<dbReference type="GO" id="GO:0031969">
    <property type="term" value="C:chloroplast membrane"/>
    <property type="evidence" value="ECO:0007669"/>
    <property type="project" value="UniProtKB-SubCell"/>
</dbReference>
<feature type="coiled-coil region" evidence="6">
    <location>
        <begin position="12"/>
        <end position="48"/>
    </location>
</feature>
<feature type="transmembrane region" description="Helical" evidence="7">
    <location>
        <begin position="299"/>
        <end position="320"/>
    </location>
</feature>
<reference evidence="8" key="1">
    <citation type="journal article" date="2014" name="Genome Biol. Evol.">
        <title>Chromera velia, endosymbioses and the rhodoplex hypothesis--plastid evolution in cryptophytes, alveolates, stramenopiles, and haptophytes (CASH lineages).</title>
        <authorList>
            <person name="Petersen J."/>
            <person name="Ludewig A.K."/>
            <person name="Michael V."/>
            <person name="Bunk B."/>
            <person name="Jarek M."/>
            <person name="Baurain D."/>
            <person name="Brinkmann H."/>
        </authorList>
    </citation>
    <scope>NUCLEOTIDE SEQUENCE</scope>
    <source>
        <strain evidence="8">CCMP 1329</strain>
    </source>
</reference>
<dbReference type="EMBL" id="KJ194492">
    <property type="protein sequence ID" value="AHL28486.1"/>
    <property type="molecule type" value="mRNA"/>
</dbReference>
<evidence type="ECO:0000256" key="5">
    <source>
        <dbReference type="ARBA" id="ARBA00023136"/>
    </source>
</evidence>
<dbReference type="AlphaFoldDB" id="W8PGP0"/>
<evidence type="ECO:0000256" key="3">
    <source>
        <dbReference type="ARBA" id="ARBA00022692"/>
    </source>
</evidence>
<comment type="subcellular location">
    <subcellularLocation>
        <location evidence="1">Plastid</location>
        <location evidence="1">Chloroplast membrane</location>
        <topology evidence="1">Multi-pass membrane protein</topology>
    </subcellularLocation>
</comment>
<accession>W8PGP0</accession>
<evidence type="ECO:0000256" key="4">
    <source>
        <dbReference type="ARBA" id="ARBA00022989"/>
    </source>
</evidence>
<evidence type="ECO:0000256" key="6">
    <source>
        <dbReference type="SAM" id="Coils"/>
    </source>
</evidence>
<feature type="non-terminal residue" evidence="8">
    <location>
        <position position="1"/>
    </location>
</feature>
<keyword evidence="5 7" id="KW-0472">Membrane</keyword>
<evidence type="ECO:0000313" key="8">
    <source>
        <dbReference type="EMBL" id="AHL28486.1"/>
    </source>
</evidence>
<sequence>AGAPGGTAEDPVARARAAAEAAKLELEAAKLRAEAEEMQRTMAKERRVTRARQLLNACGIDNCYGEDLDRQTGAAARDLESVTAEMLREKLGEVVGVTLTEEQTRELMAACRPGQADVPSLGFQDLSSVEFDATLDRFTREAQLAKQKANAEAAARNAELAAQRQARERGGRTEVVYTPGEVNDDRELPTRLLSVLAYLLPLLDGLQFGRPLVQFVPALMPIFAFLAVPNAVLDAIPFGQLIVFFAMSIASSNKELPRLLRLNLQQGIYLDIALFLPSITFQLFGLISGGGGKVPPEIGIGVFVLLVLAIAYSVVTTLLGQDPDGVPGISKMAKDRVDRDL</sequence>
<protein>
    <submittedName>
        <fullName evidence="8">TIC20 protein</fullName>
    </submittedName>
</protein>
<feature type="transmembrane region" description="Helical" evidence="7">
    <location>
        <begin position="222"/>
        <end position="247"/>
    </location>
</feature>
<feature type="transmembrane region" description="Helical" evidence="7">
    <location>
        <begin position="268"/>
        <end position="287"/>
    </location>
</feature>
<evidence type="ECO:0000256" key="2">
    <source>
        <dbReference type="ARBA" id="ARBA00009596"/>
    </source>
</evidence>
<dbReference type="InterPro" id="IPR005691">
    <property type="entry name" value="Tic20"/>
</dbReference>
<keyword evidence="3 7" id="KW-0812">Transmembrane</keyword>
<dbReference type="PANTHER" id="PTHR33510:SF5">
    <property type="entry name" value="PROTEIN TIC 20-II, CHLOROPLASTIC"/>
    <property type="match status" value="1"/>
</dbReference>
<evidence type="ECO:0000256" key="7">
    <source>
        <dbReference type="SAM" id="Phobius"/>
    </source>
</evidence>
<organism evidence="8">
    <name type="scientific">Prorocentrum minimum</name>
    <name type="common">Dinoflagellate</name>
    <name type="synonym">Exuviaella minima</name>
    <dbReference type="NCBI Taxonomy" id="39449"/>
    <lineage>
        <taxon>Eukaryota</taxon>
        <taxon>Sar</taxon>
        <taxon>Alveolata</taxon>
        <taxon>Dinophyceae</taxon>
        <taxon>Prorocentrales</taxon>
        <taxon>Prorocentraceae</taxon>
        <taxon>Prorocentrum</taxon>
    </lineage>
</organism>
<keyword evidence="6" id="KW-0175">Coiled coil</keyword>
<keyword evidence="4 7" id="KW-1133">Transmembrane helix</keyword>
<name>W8PGP0_PROMN</name>
<evidence type="ECO:0000256" key="1">
    <source>
        <dbReference type="ARBA" id="ARBA00004508"/>
    </source>
</evidence>